<feature type="domain" description="TNase-like" evidence="1">
    <location>
        <begin position="84"/>
        <end position="261"/>
    </location>
</feature>
<feature type="non-terminal residue" evidence="2">
    <location>
        <position position="1"/>
    </location>
</feature>
<protein>
    <recommendedName>
        <fullName evidence="1">TNase-like domain-containing protein</fullName>
    </recommendedName>
</protein>
<dbReference type="OrthoDB" id="430293at2759"/>
<evidence type="ECO:0000313" key="3">
    <source>
        <dbReference type="Proteomes" id="UP000324897"/>
    </source>
</evidence>
<dbReference type="InterPro" id="IPR016071">
    <property type="entry name" value="Staphylococal_nuclease_OB-fold"/>
</dbReference>
<accession>A0A5J9UD39</accession>
<dbReference type="AlphaFoldDB" id="A0A5J9UD39"/>
<name>A0A5J9UD39_9POAL</name>
<organism evidence="2 3">
    <name type="scientific">Eragrostis curvula</name>
    <name type="common">weeping love grass</name>
    <dbReference type="NCBI Taxonomy" id="38414"/>
    <lineage>
        <taxon>Eukaryota</taxon>
        <taxon>Viridiplantae</taxon>
        <taxon>Streptophyta</taxon>
        <taxon>Embryophyta</taxon>
        <taxon>Tracheophyta</taxon>
        <taxon>Spermatophyta</taxon>
        <taxon>Magnoliopsida</taxon>
        <taxon>Liliopsida</taxon>
        <taxon>Poales</taxon>
        <taxon>Poaceae</taxon>
        <taxon>PACMAD clade</taxon>
        <taxon>Chloridoideae</taxon>
        <taxon>Eragrostideae</taxon>
        <taxon>Eragrostidinae</taxon>
        <taxon>Eragrostis</taxon>
    </lineage>
</organism>
<dbReference type="SUPFAM" id="SSF50199">
    <property type="entry name" value="Staphylococcal nuclease"/>
    <property type="match status" value="1"/>
</dbReference>
<dbReference type="SMART" id="SM00318">
    <property type="entry name" value="SNc"/>
    <property type="match status" value="1"/>
</dbReference>
<comment type="caution">
    <text evidence="2">The sequence shown here is derived from an EMBL/GenBank/DDBJ whole genome shotgun (WGS) entry which is preliminary data.</text>
</comment>
<dbReference type="Proteomes" id="UP000324897">
    <property type="component" value="Unassembled WGS sequence"/>
</dbReference>
<dbReference type="InterPro" id="IPR035437">
    <property type="entry name" value="SNase_OB-fold_sf"/>
</dbReference>
<dbReference type="PROSITE" id="PS50830">
    <property type="entry name" value="TNASE_3"/>
    <property type="match status" value="1"/>
</dbReference>
<dbReference type="GO" id="GO:0005737">
    <property type="term" value="C:cytoplasm"/>
    <property type="evidence" value="ECO:0007669"/>
    <property type="project" value="TreeGrafter"/>
</dbReference>
<dbReference type="PANTHER" id="PTHR12302:SF22">
    <property type="entry name" value="OS01G0166300 PROTEIN"/>
    <property type="match status" value="1"/>
</dbReference>
<reference evidence="2 3" key="1">
    <citation type="journal article" date="2019" name="Sci. Rep.">
        <title>A high-quality genome of Eragrostis curvula grass provides insights into Poaceae evolution and supports new strategies to enhance forage quality.</title>
        <authorList>
            <person name="Carballo J."/>
            <person name="Santos B.A.C.M."/>
            <person name="Zappacosta D."/>
            <person name="Garbus I."/>
            <person name="Selva J.P."/>
            <person name="Gallo C.A."/>
            <person name="Diaz A."/>
            <person name="Albertini E."/>
            <person name="Caccamo M."/>
            <person name="Echenique V."/>
        </authorList>
    </citation>
    <scope>NUCLEOTIDE SEQUENCE [LARGE SCALE GENOMIC DNA]</scope>
    <source>
        <strain evidence="3">cv. Victoria</strain>
        <tissue evidence="2">Leaf</tissue>
    </source>
</reference>
<keyword evidence="3" id="KW-1185">Reference proteome</keyword>
<dbReference type="Gramene" id="TVU21679">
    <property type="protein sequence ID" value="TVU21679"/>
    <property type="gene ID" value="EJB05_31331"/>
</dbReference>
<dbReference type="EMBL" id="RWGY01000026">
    <property type="protein sequence ID" value="TVU21679.1"/>
    <property type="molecule type" value="Genomic_DNA"/>
</dbReference>
<gene>
    <name evidence="2" type="ORF">EJB05_31331</name>
</gene>
<evidence type="ECO:0000313" key="2">
    <source>
        <dbReference type="EMBL" id="TVU21679.1"/>
    </source>
</evidence>
<dbReference type="Gene3D" id="2.40.50.90">
    <property type="match status" value="1"/>
</dbReference>
<dbReference type="Pfam" id="PF00565">
    <property type="entry name" value="SNase"/>
    <property type="match status" value="1"/>
</dbReference>
<proteinExistence type="predicted"/>
<dbReference type="PANTHER" id="PTHR12302">
    <property type="entry name" value="EBNA2 BINDING PROTEIN P100"/>
    <property type="match status" value="1"/>
</dbReference>
<sequence>MSAPPRRRRDRRGTLHARGSVAARRPQLPLVLVYCIGAIALLASAGRTLTTKQKLCLSSSWCISLAPIGQAFLPKPHDVKYELHTLPVDARAVTDGDTITVYVSMDDHTESDDLPLEVRGAAIQRAKARATKNYQKSDALQKILLDAGYRQVTTAGSEQVLVKKYRIRLSGIDAPEISMPYGKEAKEELVRLVQGKSLKISVYYSDRYGRLVGDVDCNGVFVQEHMLKKGFAWHYTAYDQRMELNKWENQAKMSQTGLWASAKPEKPWEWREQKRIRTV</sequence>
<evidence type="ECO:0000259" key="1">
    <source>
        <dbReference type="PROSITE" id="PS50830"/>
    </source>
</evidence>